<keyword evidence="3 7" id="KW-0479">Metal-binding</keyword>
<dbReference type="EMBL" id="ACJX03000001">
    <property type="protein sequence ID" value="KRT34641.1"/>
    <property type="molecule type" value="Genomic_DNA"/>
</dbReference>
<comment type="cofactor">
    <cofactor evidence="6">
        <name>[2Fe-2S] cluster</name>
        <dbReference type="ChEBI" id="CHEBI:190135"/>
    </cofactor>
</comment>
<dbReference type="STRING" id="592015.HMPREF1705_03877"/>
<comment type="caution">
    <text evidence="8">The sequence shown here is derived from an EMBL/GenBank/DDBJ whole genome shotgun (WGS) entry which is preliminary data.</text>
</comment>
<dbReference type="Gene3D" id="3.40.30.10">
    <property type="entry name" value="Glutaredoxin"/>
    <property type="match status" value="1"/>
</dbReference>
<keyword evidence="9" id="KW-1185">Reference proteome</keyword>
<keyword evidence="4 7" id="KW-0408">Iron</keyword>
<evidence type="ECO:0000313" key="9">
    <source>
        <dbReference type="Proteomes" id="UP000005273"/>
    </source>
</evidence>
<evidence type="ECO:0000256" key="6">
    <source>
        <dbReference type="ARBA" id="ARBA00034078"/>
    </source>
</evidence>
<comment type="similarity">
    <text evidence="1">Belongs to the complex I 24 kDa subunit family.</text>
</comment>
<keyword evidence="2 7" id="KW-0001">2Fe-2S</keyword>
<dbReference type="Pfam" id="PF01257">
    <property type="entry name" value="2Fe-2S_thioredx"/>
    <property type="match status" value="1"/>
</dbReference>
<evidence type="ECO:0000256" key="1">
    <source>
        <dbReference type="ARBA" id="ARBA00010643"/>
    </source>
</evidence>
<accession>A0A0T5X8I1</accession>
<dbReference type="SUPFAM" id="SSF52833">
    <property type="entry name" value="Thioredoxin-like"/>
    <property type="match status" value="1"/>
</dbReference>
<sequence length="166" mass="18317">MLSTKQDDEQALQNIIETFRGKKGITISLLSKIQESYGYLPQEVLSRVAKELDIPEASLYGVATFYAMFRFKPLGKYTIKLCRGTACHVQGSLLIAQEVMRHLGISEGETTDDGLFTLELVACLGCCSLAPVMMVGEDVYGRLTPDRAVKVLDSYRTNKRGEGNNG</sequence>
<dbReference type="PROSITE" id="PS01099">
    <property type="entry name" value="COMPLEX1_24K"/>
    <property type="match status" value="1"/>
</dbReference>
<dbReference type="RefSeq" id="WP_009200482.1">
    <property type="nucleotide sequence ID" value="NZ_ACJX03000001.1"/>
</dbReference>
<feature type="binding site" evidence="7">
    <location>
        <position position="127"/>
    </location>
    <ligand>
        <name>[2Fe-2S] cluster</name>
        <dbReference type="ChEBI" id="CHEBI:190135"/>
    </ligand>
</feature>
<dbReference type="PANTHER" id="PTHR43342:SF1">
    <property type="entry name" value="BIFURCATING [FEFE] HYDROGENASE GAMMA SUBUNIT"/>
    <property type="match status" value="1"/>
</dbReference>
<dbReference type="OrthoDB" id="9807941at2"/>
<dbReference type="NCBIfam" id="NF005722">
    <property type="entry name" value="PRK07539.1-2"/>
    <property type="match status" value="1"/>
</dbReference>
<gene>
    <name evidence="8" type="ORF">HMPREF1705_03877</name>
</gene>
<dbReference type="Gene3D" id="1.10.10.1590">
    <property type="entry name" value="NADH-quinone oxidoreductase subunit E"/>
    <property type="match status" value="1"/>
</dbReference>
<dbReference type="eggNOG" id="COG1905">
    <property type="taxonomic scope" value="Bacteria"/>
</dbReference>
<feature type="binding site" evidence="7">
    <location>
        <position position="82"/>
    </location>
    <ligand>
        <name>[2Fe-2S] cluster</name>
        <dbReference type="ChEBI" id="CHEBI:190135"/>
    </ligand>
</feature>
<reference evidence="9" key="1">
    <citation type="submission" date="2012-09" db="EMBL/GenBank/DDBJ databases">
        <authorList>
            <person name="Weinstock G."/>
            <person name="Sodergren E."/>
            <person name="Clifton S."/>
            <person name="Fulton L."/>
            <person name="Fulton B."/>
            <person name="Courtney L."/>
            <person name="Fronick C."/>
            <person name="Harrison M."/>
            <person name="Strong C."/>
            <person name="Farmer C."/>
            <person name="Delehaunty K."/>
            <person name="Markovic C."/>
            <person name="Hall O."/>
            <person name="Minx P."/>
            <person name="Tomlinson C."/>
            <person name="Mitreva M."/>
            <person name="Nelson J."/>
            <person name="Hou S."/>
            <person name="Wollam A."/>
            <person name="Pepin K.H."/>
            <person name="Johnson M."/>
            <person name="Bhonagiri V."/>
            <person name="Nash W.E."/>
            <person name="Suruliraj S."/>
            <person name="Warren W."/>
            <person name="Chinwalla A."/>
            <person name="Mardis E.R."/>
            <person name="Wilson R.K."/>
        </authorList>
    </citation>
    <scope>NUCLEOTIDE SEQUENCE [LARGE SCALE GENOMIC DNA]</scope>
    <source>
        <strain evidence="9">OS1</strain>
    </source>
</reference>
<evidence type="ECO:0000256" key="7">
    <source>
        <dbReference type="PIRSR" id="PIRSR000216-1"/>
    </source>
</evidence>
<name>A0A0T5X8I1_9BACT</name>
<proteinExistence type="inferred from homology"/>
<dbReference type="FunFam" id="1.10.10.1590:FF:000001">
    <property type="entry name" value="NADH-quinone oxidoreductase subunit E"/>
    <property type="match status" value="1"/>
</dbReference>
<dbReference type="InterPro" id="IPR002023">
    <property type="entry name" value="NuoE-like"/>
</dbReference>
<dbReference type="Proteomes" id="UP000005273">
    <property type="component" value="Unassembled WGS sequence"/>
</dbReference>
<dbReference type="AlphaFoldDB" id="A0A0T5X8I1"/>
<dbReference type="InterPro" id="IPR028431">
    <property type="entry name" value="NADP_DH_HndA-like"/>
</dbReference>
<keyword evidence="5 7" id="KW-0411">Iron-sulfur</keyword>
<organism evidence="8 9">
    <name type="scientific">Acetomicrobium hydrogeniformans ATCC BAA-1850</name>
    <dbReference type="NCBI Taxonomy" id="592015"/>
    <lineage>
        <taxon>Bacteria</taxon>
        <taxon>Thermotogati</taxon>
        <taxon>Synergistota</taxon>
        <taxon>Synergistia</taxon>
        <taxon>Synergistales</taxon>
        <taxon>Acetomicrobiaceae</taxon>
        <taxon>Acetomicrobium</taxon>
    </lineage>
</organism>
<dbReference type="GO" id="GO:0016491">
    <property type="term" value="F:oxidoreductase activity"/>
    <property type="evidence" value="ECO:0007669"/>
    <property type="project" value="InterPro"/>
</dbReference>
<dbReference type="GO" id="GO:0046872">
    <property type="term" value="F:metal ion binding"/>
    <property type="evidence" value="ECO:0007669"/>
    <property type="project" value="UniProtKB-KW"/>
</dbReference>
<dbReference type="InterPro" id="IPR041921">
    <property type="entry name" value="NuoE_N"/>
</dbReference>
<dbReference type="InterPro" id="IPR042128">
    <property type="entry name" value="NuoE_dom"/>
</dbReference>
<evidence type="ECO:0000256" key="4">
    <source>
        <dbReference type="ARBA" id="ARBA00023004"/>
    </source>
</evidence>
<dbReference type="PANTHER" id="PTHR43342">
    <property type="entry name" value="NADH-QUINONE OXIDOREDUCTASE, E SUBUNIT"/>
    <property type="match status" value="1"/>
</dbReference>
<dbReference type="PIRSF" id="PIRSF000216">
    <property type="entry name" value="NADH_DH_24kDa"/>
    <property type="match status" value="1"/>
</dbReference>
<evidence type="ECO:0000313" key="8">
    <source>
        <dbReference type="EMBL" id="KRT34641.1"/>
    </source>
</evidence>
<feature type="binding site" evidence="7">
    <location>
        <position position="123"/>
    </location>
    <ligand>
        <name>[2Fe-2S] cluster</name>
        <dbReference type="ChEBI" id="CHEBI:190135"/>
    </ligand>
</feature>
<dbReference type="CDD" id="cd03064">
    <property type="entry name" value="TRX_Fd_NuoE"/>
    <property type="match status" value="1"/>
</dbReference>
<comment type="cofactor">
    <cofactor evidence="7">
        <name>[2Fe-2S] cluster</name>
        <dbReference type="ChEBI" id="CHEBI:190135"/>
    </cofactor>
    <text evidence="7">Binds 1 [2Fe-2S] cluster.</text>
</comment>
<evidence type="ECO:0000256" key="3">
    <source>
        <dbReference type="ARBA" id="ARBA00022723"/>
    </source>
</evidence>
<protein>
    <submittedName>
        <fullName evidence="8">Putative NADH dehydrogenase subunit E</fullName>
    </submittedName>
</protein>
<evidence type="ECO:0000256" key="2">
    <source>
        <dbReference type="ARBA" id="ARBA00022714"/>
    </source>
</evidence>
<dbReference type="GO" id="GO:0051537">
    <property type="term" value="F:2 iron, 2 sulfur cluster binding"/>
    <property type="evidence" value="ECO:0007669"/>
    <property type="project" value="UniProtKB-KW"/>
</dbReference>
<feature type="binding site" evidence="7">
    <location>
        <position position="87"/>
    </location>
    <ligand>
        <name>[2Fe-2S] cluster</name>
        <dbReference type="ChEBI" id="CHEBI:190135"/>
    </ligand>
</feature>
<evidence type="ECO:0000256" key="5">
    <source>
        <dbReference type="ARBA" id="ARBA00023014"/>
    </source>
</evidence>
<dbReference type="InterPro" id="IPR036249">
    <property type="entry name" value="Thioredoxin-like_sf"/>
</dbReference>